<evidence type="ECO:0000256" key="1">
    <source>
        <dbReference type="ARBA" id="ARBA00004651"/>
    </source>
</evidence>
<evidence type="ECO:0000256" key="3">
    <source>
        <dbReference type="ARBA" id="ARBA00022475"/>
    </source>
</evidence>
<evidence type="ECO:0000256" key="5">
    <source>
        <dbReference type="ARBA" id="ARBA00022989"/>
    </source>
</evidence>
<accession>A0A934I4I9</accession>
<evidence type="ECO:0000256" key="2">
    <source>
        <dbReference type="ARBA" id="ARBA00010792"/>
    </source>
</evidence>
<proteinExistence type="inferred from homology"/>
<feature type="compositionally biased region" description="Basic and acidic residues" evidence="8">
    <location>
        <begin position="224"/>
        <end position="233"/>
    </location>
</feature>
<protein>
    <submittedName>
        <fullName evidence="10">DedA family protein</fullName>
    </submittedName>
</protein>
<dbReference type="InterPro" id="IPR032816">
    <property type="entry name" value="VTT_dom"/>
</dbReference>
<comment type="similarity">
    <text evidence="2 7">Belongs to the DedA family.</text>
</comment>
<dbReference type="InterPro" id="IPR032818">
    <property type="entry name" value="DedA-like"/>
</dbReference>
<keyword evidence="11" id="KW-1185">Reference proteome</keyword>
<organism evidence="10 11">
    <name type="scientific">Sanguibacter suaedae</name>
    <dbReference type="NCBI Taxonomy" id="2795737"/>
    <lineage>
        <taxon>Bacteria</taxon>
        <taxon>Bacillati</taxon>
        <taxon>Actinomycetota</taxon>
        <taxon>Actinomycetes</taxon>
        <taxon>Micrococcales</taxon>
        <taxon>Sanguibacteraceae</taxon>
        <taxon>Sanguibacter</taxon>
    </lineage>
</organism>
<evidence type="ECO:0000256" key="6">
    <source>
        <dbReference type="ARBA" id="ARBA00023136"/>
    </source>
</evidence>
<comment type="subcellular location">
    <subcellularLocation>
        <location evidence="1 7">Cell membrane</location>
        <topology evidence="1 7">Multi-pass membrane protein</topology>
    </subcellularLocation>
</comment>
<sequence length="233" mass="24877">MELWAEGFAASPWVFVVLFAFVTIDAFFPPVPSESLVIALAAISLSTGSPDLWPLAVVAALGAFTGDLIAYALGRRFEVHRLRIFRARRAQAAFVWADRALRSRPAPFIIAARYIPVGRVAVNMTAGSLGYPWRRFVGLAAVAAVTWSAYSTLIGYTAGAWLEGRPGLAVVVGVVGGSAIGFVIDWALGRFVRARAARDDARRESAPPALPEHSVGLTAGSADAAHESVRERT</sequence>
<feature type="transmembrane region" description="Helical" evidence="7">
    <location>
        <begin position="168"/>
        <end position="188"/>
    </location>
</feature>
<feature type="transmembrane region" description="Helical" evidence="7">
    <location>
        <begin position="12"/>
        <end position="32"/>
    </location>
</feature>
<dbReference type="PANTHER" id="PTHR30353">
    <property type="entry name" value="INNER MEMBRANE PROTEIN DEDA-RELATED"/>
    <property type="match status" value="1"/>
</dbReference>
<evidence type="ECO:0000256" key="8">
    <source>
        <dbReference type="SAM" id="MobiDB-lite"/>
    </source>
</evidence>
<keyword evidence="5 7" id="KW-1133">Transmembrane helix</keyword>
<comment type="caution">
    <text evidence="10">The sequence shown here is derived from an EMBL/GenBank/DDBJ whole genome shotgun (WGS) entry which is preliminary data.</text>
</comment>
<dbReference type="PANTHER" id="PTHR30353:SF0">
    <property type="entry name" value="TRANSMEMBRANE PROTEIN"/>
    <property type="match status" value="1"/>
</dbReference>
<evidence type="ECO:0000259" key="9">
    <source>
        <dbReference type="Pfam" id="PF09335"/>
    </source>
</evidence>
<dbReference type="Proteomes" id="UP000602087">
    <property type="component" value="Unassembled WGS sequence"/>
</dbReference>
<keyword evidence="3 7" id="KW-1003">Cell membrane</keyword>
<dbReference type="AlphaFoldDB" id="A0A934I4I9"/>
<gene>
    <name evidence="10" type="ORF">JAV76_03490</name>
</gene>
<dbReference type="EMBL" id="JAEINH010000002">
    <property type="protein sequence ID" value="MBI9114076.1"/>
    <property type="molecule type" value="Genomic_DNA"/>
</dbReference>
<keyword evidence="4 7" id="KW-0812">Transmembrane</keyword>
<name>A0A934I4I9_9MICO</name>
<evidence type="ECO:0000256" key="4">
    <source>
        <dbReference type="ARBA" id="ARBA00022692"/>
    </source>
</evidence>
<feature type="domain" description="VTT" evidence="9">
    <location>
        <begin position="31"/>
        <end position="156"/>
    </location>
</feature>
<feature type="transmembrane region" description="Helical" evidence="7">
    <location>
        <begin position="52"/>
        <end position="73"/>
    </location>
</feature>
<keyword evidence="6 7" id="KW-0472">Membrane</keyword>
<feature type="transmembrane region" description="Helical" evidence="7">
    <location>
        <begin position="136"/>
        <end position="162"/>
    </location>
</feature>
<dbReference type="Pfam" id="PF09335">
    <property type="entry name" value="VTT_dom"/>
    <property type="match status" value="1"/>
</dbReference>
<reference evidence="10" key="1">
    <citation type="submission" date="2020-12" db="EMBL/GenBank/DDBJ databases">
        <title>Sanguibacter suaedae sp. nov., isolated from Suaeda aralocaspica.</title>
        <authorList>
            <person name="Ma Q."/>
        </authorList>
    </citation>
    <scope>NUCLEOTIDE SEQUENCE</scope>
    <source>
        <strain evidence="10">YZGR15</strain>
    </source>
</reference>
<evidence type="ECO:0000256" key="7">
    <source>
        <dbReference type="RuleBase" id="RU367016"/>
    </source>
</evidence>
<dbReference type="GO" id="GO:0005886">
    <property type="term" value="C:plasma membrane"/>
    <property type="evidence" value="ECO:0007669"/>
    <property type="project" value="UniProtKB-SubCell"/>
</dbReference>
<evidence type="ECO:0000313" key="10">
    <source>
        <dbReference type="EMBL" id="MBI9114076.1"/>
    </source>
</evidence>
<feature type="region of interest" description="Disordered" evidence="8">
    <location>
        <begin position="202"/>
        <end position="233"/>
    </location>
</feature>
<evidence type="ECO:0000313" key="11">
    <source>
        <dbReference type="Proteomes" id="UP000602087"/>
    </source>
</evidence>